<proteinExistence type="predicted"/>
<evidence type="ECO:0000313" key="4">
    <source>
        <dbReference type="Proteomes" id="UP001216253"/>
    </source>
</evidence>
<gene>
    <name evidence="3" type="ORF">PYV00_08795</name>
</gene>
<evidence type="ECO:0000256" key="1">
    <source>
        <dbReference type="SAM" id="MobiDB-lite"/>
    </source>
</evidence>
<name>A0ABT5WP45_9SPHN</name>
<sequence>MSRTLSAAIAAAAFGLAAGLATPAAAQGEGEKVNQVIVYGDDPCPQSAAGEITVCARKAESERYRIPEALRGSESPDNTAWTNRVTAYETVGAFGTLSCSPVGAGGSLGCTQRLIDAAYAEKSGDSSIRFSELIAKEREKRLSTIDEQAAEQQARVEAAEKAYMERQQKKEAEEDAASPATTAPLPTPKGN</sequence>
<dbReference type="RefSeq" id="WP_275227909.1">
    <property type="nucleotide sequence ID" value="NZ_JARESE010000020.1"/>
</dbReference>
<evidence type="ECO:0000313" key="3">
    <source>
        <dbReference type="EMBL" id="MDE8651820.1"/>
    </source>
</evidence>
<feature type="region of interest" description="Disordered" evidence="1">
    <location>
        <begin position="145"/>
        <end position="191"/>
    </location>
</feature>
<protein>
    <recommendedName>
        <fullName evidence="5">Secreted protein</fullName>
    </recommendedName>
</protein>
<evidence type="ECO:0008006" key="5">
    <source>
        <dbReference type="Google" id="ProtNLM"/>
    </source>
</evidence>
<comment type="caution">
    <text evidence="3">The sequence shown here is derived from an EMBL/GenBank/DDBJ whole genome shotgun (WGS) entry which is preliminary data.</text>
</comment>
<accession>A0ABT5WP45</accession>
<reference evidence="3 4" key="1">
    <citation type="submission" date="2023-03" db="EMBL/GenBank/DDBJ databases">
        <title>NovoSphingobium album sp. nov. isolated from polycyclic aromatic hydrocarbons- and heavy-metal polluted soil.</title>
        <authorList>
            <person name="Liu Z."/>
            <person name="Wang K."/>
        </authorList>
    </citation>
    <scope>NUCLEOTIDE SEQUENCE [LARGE SCALE GENOMIC DNA]</scope>
    <source>
        <strain evidence="3 4">H3SJ31-1</strain>
    </source>
</reference>
<keyword evidence="2" id="KW-0732">Signal</keyword>
<feature type="compositionally biased region" description="Basic and acidic residues" evidence="1">
    <location>
        <begin position="157"/>
        <end position="172"/>
    </location>
</feature>
<dbReference type="Proteomes" id="UP001216253">
    <property type="component" value="Unassembled WGS sequence"/>
</dbReference>
<feature type="chain" id="PRO_5045250399" description="Secreted protein" evidence="2">
    <location>
        <begin position="27"/>
        <end position="191"/>
    </location>
</feature>
<feature type="signal peptide" evidence="2">
    <location>
        <begin position="1"/>
        <end position="26"/>
    </location>
</feature>
<organism evidence="3 4">
    <name type="scientific">Novosphingobium album</name>
    <name type="common">ex Liu et al. 2023</name>
    <dbReference type="NCBI Taxonomy" id="3031130"/>
    <lineage>
        <taxon>Bacteria</taxon>
        <taxon>Pseudomonadati</taxon>
        <taxon>Pseudomonadota</taxon>
        <taxon>Alphaproteobacteria</taxon>
        <taxon>Sphingomonadales</taxon>
        <taxon>Sphingomonadaceae</taxon>
        <taxon>Novosphingobium</taxon>
    </lineage>
</organism>
<dbReference type="EMBL" id="JARESE010000020">
    <property type="protein sequence ID" value="MDE8651820.1"/>
    <property type="molecule type" value="Genomic_DNA"/>
</dbReference>
<keyword evidence="4" id="KW-1185">Reference proteome</keyword>
<evidence type="ECO:0000256" key="2">
    <source>
        <dbReference type="SAM" id="SignalP"/>
    </source>
</evidence>